<dbReference type="AlphaFoldDB" id="A0A926IAC2"/>
<dbReference type="InterPro" id="IPR004692">
    <property type="entry name" value="SecG"/>
</dbReference>
<keyword evidence="8 10" id="KW-0811">Translocation</keyword>
<dbReference type="NCBIfam" id="TIGR00810">
    <property type="entry name" value="secG"/>
    <property type="match status" value="1"/>
</dbReference>
<reference evidence="11" key="1">
    <citation type="submission" date="2020-08" db="EMBL/GenBank/DDBJ databases">
        <title>Genome public.</title>
        <authorList>
            <person name="Liu C."/>
            <person name="Sun Q."/>
        </authorList>
    </citation>
    <scope>NUCLEOTIDE SEQUENCE</scope>
    <source>
        <strain evidence="11">NSJ-54</strain>
    </source>
</reference>
<dbReference type="GO" id="GO:0015450">
    <property type="term" value="F:protein-transporting ATPase activity"/>
    <property type="evidence" value="ECO:0007669"/>
    <property type="project" value="UniProtKB-UniRule"/>
</dbReference>
<accession>A0A926IAC2</accession>
<dbReference type="GO" id="GO:0009306">
    <property type="term" value="P:protein secretion"/>
    <property type="evidence" value="ECO:0007669"/>
    <property type="project" value="UniProtKB-UniRule"/>
</dbReference>
<evidence type="ECO:0000256" key="1">
    <source>
        <dbReference type="ARBA" id="ARBA00004651"/>
    </source>
</evidence>
<evidence type="ECO:0000256" key="7">
    <source>
        <dbReference type="ARBA" id="ARBA00022989"/>
    </source>
</evidence>
<dbReference type="RefSeq" id="WP_392391655.1">
    <property type="nucleotide sequence ID" value="NZ_JACRTC010000002.1"/>
</dbReference>
<name>A0A926IAC2_9FIRM</name>
<keyword evidence="4 10" id="KW-1003">Cell membrane</keyword>
<dbReference type="EMBL" id="JACRTC010000002">
    <property type="protein sequence ID" value="MBC8570061.1"/>
    <property type="molecule type" value="Genomic_DNA"/>
</dbReference>
<evidence type="ECO:0000313" key="12">
    <source>
        <dbReference type="Proteomes" id="UP000660861"/>
    </source>
</evidence>
<dbReference type="PANTHER" id="PTHR34182:SF1">
    <property type="entry name" value="PROTEIN-EXPORT MEMBRANE PROTEIN SECG"/>
    <property type="match status" value="1"/>
</dbReference>
<comment type="function">
    <text evidence="10">Involved in protein export. Participates in an early event of protein translocation.</text>
</comment>
<proteinExistence type="inferred from homology"/>
<evidence type="ECO:0000256" key="5">
    <source>
        <dbReference type="ARBA" id="ARBA00022692"/>
    </source>
</evidence>
<dbReference type="GO" id="GO:0005886">
    <property type="term" value="C:plasma membrane"/>
    <property type="evidence" value="ECO:0007669"/>
    <property type="project" value="UniProtKB-SubCell"/>
</dbReference>
<gene>
    <name evidence="11" type="primary">secG</name>
    <name evidence="11" type="ORF">H8709_04385</name>
</gene>
<keyword evidence="6 10" id="KW-0653">Protein transport</keyword>
<evidence type="ECO:0000313" key="11">
    <source>
        <dbReference type="EMBL" id="MBC8570061.1"/>
    </source>
</evidence>
<feature type="transmembrane region" description="Helical" evidence="10">
    <location>
        <begin position="6"/>
        <end position="25"/>
    </location>
</feature>
<sequence length="82" mass="8775">MGPFQIAGGILLILTSIILIIVVLLQESNSDGMNAMTGATDSYLGKNSSRTYDAMLKRMTRIVAIIFVVVTIAVNAIAVFVK</sequence>
<keyword evidence="12" id="KW-1185">Reference proteome</keyword>
<evidence type="ECO:0000256" key="2">
    <source>
        <dbReference type="ARBA" id="ARBA00008445"/>
    </source>
</evidence>
<organism evidence="11 12">
    <name type="scientific">Zongyangia hominis</name>
    <dbReference type="NCBI Taxonomy" id="2763677"/>
    <lineage>
        <taxon>Bacteria</taxon>
        <taxon>Bacillati</taxon>
        <taxon>Bacillota</taxon>
        <taxon>Clostridia</taxon>
        <taxon>Eubacteriales</taxon>
        <taxon>Oscillospiraceae</taxon>
        <taxon>Zongyangia</taxon>
    </lineage>
</organism>
<evidence type="ECO:0000256" key="8">
    <source>
        <dbReference type="ARBA" id="ARBA00023010"/>
    </source>
</evidence>
<keyword evidence="9 10" id="KW-0472">Membrane</keyword>
<dbReference type="GO" id="GO:0065002">
    <property type="term" value="P:intracellular protein transmembrane transport"/>
    <property type="evidence" value="ECO:0007669"/>
    <property type="project" value="TreeGrafter"/>
</dbReference>
<feature type="transmembrane region" description="Helical" evidence="10">
    <location>
        <begin position="62"/>
        <end position="81"/>
    </location>
</feature>
<evidence type="ECO:0000256" key="6">
    <source>
        <dbReference type="ARBA" id="ARBA00022927"/>
    </source>
</evidence>
<comment type="caution">
    <text evidence="11">The sequence shown here is derived from an EMBL/GenBank/DDBJ whole genome shotgun (WGS) entry which is preliminary data.</text>
</comment>
<protein>
    <recommendedName>
        <fullName evidence="10">Protein-export membrane protein SecG</fullName>
    </recommendedName>
</protein>
<evidence type="ECO:0000256" key="3">
    <source>
        <dbReference type="ARBA" id="ARBA00022448"/>
    </source>
</evidence>
<evidence type="ECO:0000256" key="10">
    <source>
        <dbReference type="RuleBase" id="RU365087"/>
    </source>
</evidence>
<keyword evidence="7 10" id="KW-1133">Transmembrane helix</keyword>
<dbReference type="Proteomes" id="UP000660861">
    <property type="component" value="Unassembled WGS sequence"/>
</dbReference>
<keyword evidence="5 10" id="KW-0812">Transmembrane</keyword>
<comment type="subcellular location">
    <subcellularLocation>
        <location evidence="1 10">Cell membrane</location>
        <topology evidence="1 10">Multi-pass membrane protein</topology>
    </subcellularLocation>
</comment>
<evidence type="ECO:0000256" key="4">
    <source>
        <dbReference type="ARBA" id="ARBA00022475"/>
    </source>
</evidence>
<comment type="similarity">
    <text evidence="2 10">Belongs to the SecG family.</text>
</comment>
<evidence type="ECO:0000256" key="9">
    <source>
        <dbReference type="ARBA" id="ARBA00023136"/>
    </source>
</evidence>
<keyword evidence="3 10" id="KW-0813">Transport</keyword>
<dbReference type="Pfam" id="PF03840">
    <property type="entry name" value="SecG"/>
    <property type="match status" value="1"/>
</dbReference>
<dbReference type="PANTHER" id="PTHR34182">
    <property type="entry name" value="PROTEIN-EXPORT MEMBRANE PROTEIN SECG"/>
    <property type="match status" value="1"/>
</dbReference>
<dbReference type="GO" id="GO:0043952">
    <property type="term" value="P:protein transport by the Sec complex"/>
    <property type="evidence" value="ECO:0007669"/>
    <property type="project" value="TreeGrafter"/>
</dbReference>